<dbReference type="InterPro" id="IPR029071">
    <property type="entry name" value="Ubiquitin-like_domsf"/>
</dbReference>
<dbReference type="PROSITE" id="PS50053">
    <property type="entry name" value="UBIQUITIN_2"/>
    <property type="match status" value="1"/>
</dbReference>
<dbReference type="GeneID" id="136803783"/>
<name>A0A7M5XFQ7_9CNID</name>
<dbReference type="SUPFAM" id="SSF54236">
    <property type="entry name" value="Ubiquitin-like"/>
    <property type="match status" value="1"/>
</dbReference>
<dbReference type="InterPro" id="IPR000626">
    <property type="entry name" value="Ubiquitin-like_dom"/>
</dbReference>
<dbReference type="EnsemblMetazoa" id="CLYHEMT022236.1">
    <property type="protein sequence ID" value="CLYHEMP022236.1"/>
    <property type="gene ID" value="CLYHEMG022236"/>
</dbReference>
<dbReference type="Proteomes" id="UP000594262">
    <property type="component" value="Unplaced"/>
</dbReference>
<organism evidence="2 3">
    <name type="scientific">Clytia hemisphaerica</name>
    <dbReference type="NCBI Taxonomy" id="252671"/>
    <lineage>
        <taxon>Eukaryota</taxon>
        <taxon>Metazoa</taxon>
        <taxon>Cnidaria</taxon>
        <taxon>Hydrozoa</taxon>
        <taxon>Hydroidolina</taxon>
        <taxon>Leptothecata</taxon>
        <taxon>Obeliida</taxon>
        <taxon>Clytiidae</taxon>
        <taxon>Clytia</taxon>
    </lineage>
</organism>
<evidence type="ECO:0000313" key="3">
    <source>
        <dbReference type="Proteomes" id="UP000594262"/>
    </source>
</evidence>
<reference evidence="2" key="1">
    <citation type="submission" date="2021-01" db="UniProtKB">
        <authorList>
            <consortium name="EnsemblMetazoa"/>
        </authorList>
    </citation>
    <scope>IDENTIFICATION</scope>
</reference>
<evidence type="ECO:0000313" key="2">
    <source>
        <dbReference type="EnsemblMetazoa" id="CLYHEMP022236.1"/>
    </source>
</evidence>
<sequence>MGNLSEENGGMVTVSIYNLVQALVEPNFIEEYTLNHSDTISVLKTRVSKSLHIPVNALFFLKEQPEDIGIVVAPILDKTELSHFLRENEDSRDIRLFLGAFDLEGINEEVKLRHQELYDIPFLCGYVLRSFGSGNVIGFIKEKDITVAEIKSFVEEVTQLPISCQKLLKSDSKEVSDWALALSMEDEWARSIYVVCTNIEHEEICLGYGIKLFKKLQLKLLTKVEDLDPSQFERVDDVKRFIAENHGIREYNQRLLHKGVVLETNDFIYDLFVKDNSMDVMSLSLVVIEGTFEIIISPGQSYGEEYMDFPLTITDSTTISKVKDNIKETINISPKSFTLKKDGVESIDEDGEKSVVDFVDSMYSLFFYFALIHVRIRFTKCTDKIEEFTETLSHGNPFKTLKVFTKEIRKKYHLKKSELKYIPSDCDVHLTDREVLDSRMLIDFWKSKICLLEFESNKNIDGKCSLM</sequence>
<dbReference type="CDD" id="cd17039">
    <property type="entry name" value="Ubl_ubiquitin_like"/>
    <property type="match status" value="1"/>
</dbReference>
<accession>A0A7M5XFQ7</accession>
<proteinExistence type="predicted"/>
<dbReference type="Gene3D" id="3.10.20.90">
    <property type="entry name" value="Phosphatidylinositol 3-kinase Catalytic Subunit, Chain A, domain 1"/>
    <property type="match status" value="1"/>
</dbReference>
<keyword evidence="3" id="KW-1185">Reference proteome</keyword>
<dbReference type="AlphaFoldDB" id="A0A7M5XFQ7"/>
<feature type="domain" description="Ubiquitin-like" evidence="1">
    <location>
        <begin position="214"/>
        <end position="277"/>
    </location>
</feature>
<evidence type="ECO:0000259" key="1">
    <source>
        <dbReference type="PROSITE" id="PS50053"/>
    </source>
</evidence>
<protein>
    <recommendedName>
        <fullName evidence="1">Ubiquitin-like domain-containing protein</fullName>
    </recommendedName>
</protein>
<dbReference type="RefSeq" id="XP_066916610.1">
    <property type="nucleotide sequence ID" value="XM_067060509.1"/>
</dbReference>